<organism evidence="2 3">
    <name type="scientific">Anopheles epiroticus</name>
    <dbReference type="NCBI Taxonomy" id="199890"/>
    <lineage>
        <taxon>Eukaryota</taxon>
        <taxon>Metazoa</taxon>
        <taxon>Ecdysozoa</taxon>
        <taxon>Arthropoda</taxon>
        <taxon>Hexapoda</taxon>
        <taxon>Insecta</taxon>
        <taxon>Pterygota</taxon>
        <taxon>Neoptera</taxon>
        <taxon>Endopterygota</taxon>
        <taxon>Diptera</taxon>
        <taxon>Nematocera</taxon>
        <taxon>Culicoidea</taxon>
        <taxon>Culicidae</taxon>
        <taxon>Anophelinae</taxon>
        <taxon>Anopheles</taxon>
    </lineage>
</organism>
<feature type="compositionally biased region" description="Low complexity" evidence="1">
    <location>
        <begin position="114"/>
        <end position="130"/>
    </location>
</feature>
<feature type="compositionally biased region" description="Polar residues" evidence="1">
    <location>
        <begin position="265"/>
        <end position="274"/>
    </location>
</feature>
<reference evidence="2" key="2">
    <citation type="submission" date="2020-05" db="UniProtKB">
        <authorList>
            <consortium name="EnsemblMetazoa"/>
        </authorList>
    </citation>
    <scope>IDENTIFICATION</scope>
    <source>
        <strain evidence="2">Epiroticus2</strain>
    </source>
</reference>
<evidence type="ECO:0000313" key="2">
    <source>
        <dbReference type="EnsemblMetazoa" id="AEPI010973-PA"/>
    </source>
</evidence>
<feature type="compositionally biased region" description="Basic and acidic residues" evidence="1">
    <location>
        <begin position="53"/>
        <end position="94"/>
    </location>
</feature>
<evidence type="ECO:0000313" key="3">
    <source>
        <dbReference type="Proteomes" id="UP000075885"/>
    </source>
</evidence>
<dbReference type="AlphaFoldDB" id="A0A182PVI6"/>
<accession>A0A182PVI6</accession>
<keyword evidence="3" id="KW-1185">Reference proteome</keyword>
<evidence type="ECO:0000256" key="1">
    <source>
        <dbReference type="SAM" id="MobiDB-lite"/>
    </source>
</evidence>
<feature type="region of interest" description="Disordered" evidence="1">
    <location>
        <begin position="48"/>
        <end position="135"/>
    </location>
</feature>
<dbReference type="VEuPathDB" id="VectorBase:AEPI010973"/>
<name>A0A182PVI6_9DIPT</name>
<feature type="compositionally biased region" description="Basic and acidic residues" evidence="1">
    <location>
        <begin position="278"/>
        <end position="291"/>
    </location>
</feature>
<sequence length="508" mass="56151">MAEEQDLLELINRAISCEHPHIHGAVNLSHLRKILCLLVSSVRRPCEPSNVHHWNDSLEKDNGSERQLTDEPVRWKSSEHVPIERQHEYDEKSITLKTGSSMDHTVEQGESEAGKSGSSTSSRSSSPGYEKQSNGEAWQNVLLEIEKIAQKMTEIDERISKIEIKTQPETKCSCAFGCGGTMTDKTISPSQGNAYHIGTSNPQAAQINAAVEMFDVEPSETLNNIDGSVTLPGEAAPSEGIDGKEPSIHRTASVEAVVFREDFKNNNPTPSSSGGFVDQDRAGSDCQRLGEGKLTQPASTDMETDKATEGNVFCANFENLAAIVEGLLEREKTFSNRLANMENLVTTYTDRPRYLPEEENRILPLSMECEVQSFPQDTLHESPETVAGTNNLESTMVTNIQTKVNALENELWSLKAILKNLNIAAGGKVGVEVKTHVQCISCNCGAAMEVFDTAIPQPKPFHVKRDSKPFLRNQWDLLRKELKYSVVAPVNVQAYQQLLKKPNSFRGK</sequence>
<proteinExistence type="predicted"/>
<feature type="region of interest" description="Disordered" evidence="1">
    <location>
        <begin position="262"/>
        <end position="305"/>
    </location>
</feature>
<protein>
    <submittedName>
        <fullName evidence="2">Uncharacterized protein</fullName>
    </submittedName>
</protein>
<dbReference type="EnsemblMetazoa" id="AEPI010973-RA">
    <property type="protein sequence ID" value="AEPI010973-PA"/>
    <property type="gene ID" value="AEPI010973"/>
</dbReference>
<reference evidence="3" key="1">
    <citation type="submission" date="2013-03" db="EMBL/GenBank/DDBJ databases">
        <title>The Genome Sequence of Anopheles epiroticus epiroticus2.</title>
        <authorList>
            <consortium name="The Broad Institute Genomics Platform"/>
            <person name="Neafsey D.E."/>
            <person name="Howell P."/>
            <person name="Walker B."/>
            <person name="Young S.K."/>
            <person name="Zeng Q."/>
            <person name="Gargeya S."/>
            <person name="Fitzgerald M."/>
            <person name="Haas B."/>
            <person name="Abouelleil A."/>
            <person name="Allen A.W."/>
            <person name="Alvarado L."/>
            <person name="Arachchi H.M."/>
            <person name="Berlin A.M."/>
            <person name="Chapman S.B."/>
            <person name="Gainer-Dewar J."/>
            <person name="Goldberg J."/>
            <person name="Griggs A."/>
            <person name="Gujja S."/>
            <person name="Hansen M."/>
            <person name="Howarth C."/>
            <person name="Imamovic A."/>
            <person name="Ireland A."/>
            <person name="Larimer J."/>
            <person name="McCowan C."/>
            <person name="Murphy C."/>
            <person name="Pearson M."/>
            <person name="Poon T.W."/>
            <person name="Priest M."/>
            <person name="Roberts A."/>
            <person name="Saif S."/>
            <person name="Shea T."/>
            <person name="Sisk P."/>
            <person name="Sykes S."/>
            <person name="Wortman J."/>
            <person name="Nusbaum C."/>
            <person name="Birren B."/>
        </authorList>
    </citation>
    <scope>NUCLEOTIDE SEQUENCE [LARGE SCALE GENOMIC DNA]</scope>
    <source>
        <strain evidence="3">Epiroticus2</strain>
    </source>
</reference>
<dbReference type="Proteomes" id="UP000075885">
    <property type="component" value="Unassembled WGS sequence"/>
</dbReference>